<dbReference type="InterPro" id="IPR035773">
    <property type="entry name" value="SPRY_RNF123"/>
</dbReference>
<dbReference type="InterPro" id="IPR013083">
    <property type="entry name" value="Znf_RING/FYVE/PHD"/>
</dbReference>
<dbReference type="GO" id="GO:0034450">
    <property type="term" value="F:ubiquitin-ubiquitin ligase activity"/>
    <property type="evidence" value="ECO:0007669"/>
    <property type="project" value="InterPro"/>
</dbReference>
<evidence type="ECO:0000256" key="6">
    <source>
        <dbReference type="ARBA" id="ARBA00022786"/>
    </source>
</evidence>
<feature type="compositionally biased region" description="Polar residues" evidence="10">
    <location>
        <begin position="334"/>
        <end position="345"/>
    </location>
</feature>
<keyword evidence="3" id="KW-0808">Transferase</keyword>
<evidence type="ECO:0000256" key="5">
    <source>
        <dbReference type="ARBA" id="ARBA00022771"/>
    </source>
</evidence>
<dbReference type="Pfam" id="PF00622">
    <property type="entry name" value="SPRY"/>
    <property type="match status" value="1"/>
</dbReference>
<feature type="compositionally biased region" description="Pro residues" evidence="10">
    <location>
        <begin position="667"/>
        <end position="676"/>
    </location>
</feature>
<accession>A0A1Y1IQ93</accession>
<keyword evidence="9" id="KW-0175">Coiled coil</keyword>
<dbReference type="PROSITE" id="PS50089">
    <property type="entry name" value="ZF_RING_2"/>
    <property type="match status" value="1"/>
</dbReference>
<dbReference type="Pfam" id="PF13920">
    <property type="entry name" value="zf-C3HC4_3"/>
    <property type="match status" value="1"/>
</dbReference>
<dbReference type="PROSITE" id="PS50188">
    <property type="entry name" value="B302_SPRY"/>
    <property type="match status" value="1"/>
</dbReference>
<feature type="region of interest" description="Disordered" evidence="10">
    <location>
        <begin position="1"/>
        <end position="21"/>
    </location>
</feature>
<evidence type="ECO:0000313" key="14">
    <source>
        <dbReference type="Proteomes" id="UP000054558"/>
    </source>
</evidence>
<feature type="domain" description="RING-type" evidence="11">
    <location>
        <begin position="1497"/>
        <end position="1535"/>
    </location>
</feature>
<dbReference type="SUPFAM" id="SSF49899">
    <property type="entry name" value="Concanavalin A-like lectins/glucanases"/>
    <property type="match status" value="1"/>
</dbReference>
<dbReference type="Pfam" id="PF10408">
    <property type="entry name" value="Ufd2P_core"/>
    <property type="match status" value="1"/>
</dbReference>
<feature type="region of interest" description="Disordered" evidence="10">
    <location>
        <begin position="937"/>
        <end position="997"/>
    </location>
</feature>
<keyword evidence="5 8" id="KW-0863">Zinc-finger</keyword>
<keyword evidence="14" id="KW-1185">Reference proteome</keyword>
<dbReference type="PANTHER" id="PTHR13363">
    <property type="entry name" value="RING FINGER AND SRY DOMAIN-CONTAINING"/>
    <property type="match status" value="1"/>
</dbReference>
<dbReference type="GO" id="GO:0004842">
    <property type="term" value="F:ubiquitin-protein transferase activity"/>
    <property type="evidence" value="ECO:0000318"/>
    <property type="project" value="GO_Central"/>
</dbReference>
<dbReference type="OMA" id="LCCFHRL"/>
<evidence type="ECO:0000256" key="4">
    <source>
        <dbReference type="ARBA" id="ARBA00022723"/>
    </source>
</evidence>
<name>A0A1Y1IQ93_KLENI</name>
<dbReference type="EMBL" id="DF237775">
    <property type="protein sequence ID" value="GAQ91649.1"/>
    <property type="molecule type" value="Genomic_DNA"/>
</dbReference>
<dbReference type="InterPro" id="IPR003877">
    <property type="entry name" value="SPRY_dom"/>
</dbReference>
<gene>
    <name evidence="13" type="ORF">KFL_008260010</name>
</gene>
<dbReference type="InterPro" id="IPR019474">
    <property type="entry name" value="Ub_conjug_fac_E4_core"/>
</dbReference>
<evidence type="ECO:0000256" key="7">
    <source>
        <dbReference type="ARBA" id="ARBA00022833"/>
    </source>
</evidence>
<dbReference type="GO" id="GO:0000151">
    <property type="term" value="C:ubiquitin ligase complex"/>
    <property type="evidence" value="ECO:0007669"/>
    <property type="project" value="InterPro"/>
</dbReference>
<evidence type="ECO:0000256" key="3">
    <source>
        <dbReference type="ARBA" id="ARBA00022679"/>
    </source>
</evidence>
<feature type="coiled-coil region" evidence="9">
    <location>
        <begin position="1441"/>
        <end position="1475"/>
    </location>
</feature>
<dbReference type="CDD" id="cd12882">
    <property type="entry name" value="SPRY_RNF123"/>
    <property type="match status" value="1"/>
</dbReference>
<feature type="compositionally biased region" description="Low complexity" evidence="10">
    <location>
        <begin position="971"/>
        <end position="997"/>
    </location>
</feature>
<dbReference type="PANTHER" id="PTHR13363:SF5">
    <property type="entry name" value="E3 UBIQUITIN-PROTEIN LIGASE RNF123"/>
    <property type="match status" value="1"/>
</dbReference>
<sequence length="1544" mass="168097">MTLLPGEGSMASDGALEGGPVRLKEAPSGLALLLQEPSTSPSMQGPALLSSASASSAHLLELAGDSVSQRVVNQVLAVTDSTRQQWHQSRINFPVLKQELQIILDEERFSETQGEAKAWAFPLDLQSMGRLGVAEAVYMDVKSASGDCKFDSTQLRLESQSNFSSLRTNCCVFKGSWMYEATLITAGIQQIGWATLRCPFTNEEGVGDAPDSFAYDGKRVRKWSVNCQQYGQPWVPGDVVGCCIDLEKGEVSFSRNGISLGVAYKGIKRLAPGAAYFPAVSLSHGEACELNFGAKPFAYPVADFLPLQPPPRVRAKRTVLIPPTQKPLVESPDSHSPVTTPQTEGGTSGPIAVPTPKQPLNAVSPPPLSLPFSSVPDRSPWQGPVEMDSDSPEPLPNLTPVSSPKDEGIPSEPSKSSKPLTLPEILAAPRAKYLLKCLQRLIEIQPPSLRGGRAPLRPHDTLLFASLLVEQLAPLLLATVPSQPPRVKPTRLKQPKQQPSVPFFVVWDALVPWLVQLAESKPQTLDKALEVLLLCLEPHELALVIPEIMAALAYGCRTAVVASERLPHTGGYPYLKLACALAARKKVLDCWWRSWGFEESLEGLLTKKAVNKNDLAELLPQVWWPTYRDFPSTEAAFKAATKSLMVAVDKIEELQVRLCVSLLDFTPSPPRPPPTSEPAGPSRKQESGDAQDNVSRIQSGQAELNFGTMSTMSQSWQNLAQAVGSSGLAGVARGEGVGELGRETGSQRQDEGTSGRGVEETDAGALRERRAGPEGGPSTSAGVAEGSASVPRGKRTQGGGSWQSAAPTREPMLRGGAFKHFLLWLLKKNKGLHRNVPPPGLSDNSVLVSVYFALLRILFEGSDAVRALGEGESAERERNGLLSRGGVRSFPVKLFLRSDGHIADLSRLGGLYSHLSKEVPWGKSDAREISWVEKNGEVVPQGEDAQPVPSEASGSATASPSDAMETDERAGPLASSGSHASPAGPADVSATSSSGAAPGASAVREAELLDVLIVLYNMGIASNFKQASHFLQNQMHNIAQLDETDRQLAAARPDQQRTLRDVRAVFVDDVAENARWSAWSRVTLSSSWKQEAMYAACAWVVQMLLAASKRGTVFSYVPEVYVESLVDSFHAIRRSDPPFLPPLGLLQNGLPPLVTFLVTHFTDARIANPDVRDVLLQSISVLLNYKEYVAAFERNRAARESLIPALLHSFDNRFWIPISNILLRMVKGSGFGASRPSHQGLESQVFQWLIKDTIAADDALASSFLNRLFNMLNWTVTEFSVAMKEMQDLLARRQVPELQQRKCAIMFELSCNLERILEFLSQELPGLFLAGPEMNLSRLCELITFVLNHTTAGPDAGLFDRTLRLQMQSLEKISRPMILAPLIGIVINLAAAPTRVRGLQHDIVRALAAADATAGSSANFDYLLEFNWGDAFKGDPSLHRVAELKSFVRRYKQELEDLRQRNADEKDRKAAAKGKAVVDSVGATEDGDQMDEDGELCPICYAYEVDTVFEPCLHESCKRCISRHLLNNKRCFFCNAEVTELVSK</sequence>
<dbReference type="FunFam" id="2.60.120.920:FF:000053">
    <property type="entry name" value="E3 ubiquitin-protein ligase RKP"/>
    <property type="match status" value="1"/>
</dbReference>
<keyword evidence="7" id="KW-0862">Zinc</keyword>
<feature type="domain" description="B30.2/SPRY" evidence="12">
    <location>
        <begin position="101"/>
        <end position="297"/>
    </location>
</feature>
<dbReference type="Pfam" id="PF25576">
    <property type="entry name" value="TPR_RNF123"/>
    <property type="match status" value="1"/>
</dbReference>
<dbReference type="CDD" id="cd16541">
    <property type="entry name" value="RING-HC_RNF123"/>
    <property type="match status" value="1"/>
</dbReference>
<evidence type="ECO:0000256" key="10">
    <source>
        <dbReference type="SAM" id="MobiDB-lite"/>
    </source>
</evidence>
<dbReference type="FunFam" id="3.30.40.10:FF:000133">
    <property type="entry name" value="E3 ubiquitin-protein ligase RNF123"/>
    <property type="match status" value="1"/>
</dbReference>
<evidence type="ECO:0000313" key="13">
    <source>
        <dbReference type="EMBL" id="GAQ91649.1"/>
    </source>
</evidence>
<dbReference type="EC" id="2.3.2.27" evidence="2"/>
<feature type="compositionally biased region" description="Basic and acidic residues" evidence="10">
    <location>
        <begin position="748"/>
        <end position="772"/>
    </location>
</feature>
<comment type="catalytic activity">
    <reaction evidence="1">
        <text>S-ubiquitinyl-[E2 ubiquitin-conjugating enzyme]-L-cysteine + [acceptor protein]-L-lysine = [E2 ubiquitin-conjugating enzyme]-L-cysteine + N(6)-ubiquitinyl-[acceptor protein]-L-lysine.</text>
        <dbReference type="EC" id="2.3.2.27"/>
    </reaction>
</comment>
<evidence type="ECO:0000259" key="12">
    <source>
        <dbReference type="PROSITE" id="PS50188"/>
    </source>
</evidence>
<feature type="region of interest" description="Disordered" evidence="10">
    <location>
        <begin position="323"/>
        <end position="421"/>
    </location>
</feature>
<keyword evidence="6" id="KW-0833">Ubl conjugation pathway</keyword>
<dbReference type="Proteomes" id="UP000054558">
    <property type="component" value="Unassembled WGS sequence"/>
</dbReference>
<dbReference type="GO" id="GO:0008270">
    <property type="term" value="F:zinc ion binding"/>
    <property type="evidence" value="ECO:0007669"/>
    <property type="project" value="UniProtKB-KW"/>
</dbReference>
<dbReference type="OrthoDB" id="258495at2759"/>
<dbReference type="GO" id="GO:0006511">
    <property type="term" value="P:ubiquitin-dependent protein catabolic process"/>
    <property type="evidence" value="ECO:0007669"/>
    <property type="project" value="InterPro"/>
</dbReference>
<reference evidence="13 14" key="1">
    <citation type="journal article" date="2014" name="Nat. Commun.">
        <title>Klebsormidium flaccidum genome reveals primary factors for plant terrestrial adaptation.</title>
        <authorList>
            <person name="Hori K."/>
            <person name="Maruyama F."/>
            <person name="Fujisawa T."/>
            <person name="Togashi T."/>
            <person name="Yamamoto N."/>
            <person name="Seo M."/>
            <person name="Sato S."/>
            <person name="Yamada T."/>
            <person name="Mori H."/>
            <person name="Tajima N."/>
            <person name="Moriyama T."/>
            <person name="Ikeuchi M."/>
            <person name="Watanabe M."/>
            <person name="Wada H."/>
            <person name="Kobayashi K."/>
            <person name="Saito M."/>
            <person name="Masuda T."/>
            <person name="Sasaki-Sekimoto Y."/>
            <person name="Mashiguchi K."/>
            <person name="Awai K."/>
            <person name="Shimojima M."/>
            <person name="Masuda S."/>
            <person name="Iwai M."/>
            <person name="Nobusawa T."/>
            <person name="Narise T."/>
            <person name="Kondo S."/>
            <person name="Saito H."/>
            <person name="Sato R."/>
            <person name="Murakawa M."/>
            <person name="Ihara Y."/>
            <person name="Oshima-Yamada Y."/>
            <person name="Ohtaka K."/>
            <person name="Satoh M."/>
            <person name="Sonobe K."/>
            <person name="Ishii M."/>
            <person name="Ohtani R."/>
            <person name="Kanamori-Sato M."/>
            <person name="Honoki R."/>
            <person name="Miyazaki D."/>
            <person name="Mochizuki H."/>
            <person name="Umetsu J."/>
            <person name="Higashi K."/>
            <person name="Shibata D."/>
            <person name="Kamiya Y."/>
            <person name="Sato N."/>
            <person name="Nakamura Y."/>
            <person name="Tabata S."/>
            <person name="Ida S."/>
            <person name="Kurokawa K."/>
            <person name="Ohta H."/>
        </authorList>
    </citation>
    <scope>NUCLEOTIDE SEQUENCE [LARGE SCALE GENOMIC DNA]</scope>
    <source>
        <strain evidence="13 14">NIES-2285</strain>
    </source>
</reference>
<dbReference type="SMART" id="SM00184">
    <property type="entry name" value="RING"/>
    <property type="match status" value="1"/>
</dbReference>
<evidence type="ECO:0000256" key="2">
    <source>
        <dbReference type="ARBA" id="ARBA00012483"/>
    </source>
</evidence>
<evidence type="ECO:0000256" key="9">
    <source>
        <dbReference type="SAM" id="Coils"/>
    </source>
</evidence>
<keyword evidence="4" id="KW-0479">Metal-binding</keyword>
<dbReference type="InterPro" id="IPR001841">
    <property type="entry name" value="Znf_RING"/>
</dbReference>
<dbReference type="GO" id="GO:0051603">
    <property type="term" value="P:proteolysis involved in protein catabolic process"/>
    <property type="evidence" value="ECO:0000318"/>
    <property type="project" value="GO_Central"/>
</dbReference>
<dbReference type="GO" id="GO:0016567">
    <property type="term" value="P:protein ubiquitination"/>
    <property type="evidence" value="ECO:0007669"/>
    <property type="project" value="InterPro"/>
</dbReference>
<evidence type="ECO:0000259" key="11">
    <source>
        <dbReference type="PROSITE" id="PS50089"/>
    </source>
</evidence>
<dbReference type="SUPFAM" id="SSF57850">
    <property type="entry name" value="RING/U-box"/>
    <property type="match status" value="1"/>
</dbReference>
<proteinExistence type="predicted"/>
<feature type="region of interest" description="Disordered" evidence="10">
    <location>
        <begin position="738"/>
        <end position="810"/>
    </location>
</feature>
<dbReference type="InterPro" id="IPR057987">
    <property type="entry name" value="TPR_RNF123/RKP"/>
</dbReference>
<protein>
    <recommendedName>
        <fullName evidence="2">RING-type E3 ubiquitin transferase</fullName>
        <ecNumber evidence="2">2.3.2.27</ecNumber>
    </recommendedName>
</protein>
<dbReference type="Gene3D" id="3.30.40.10">
    <property type="entry name" value="Zinc/RING finger domain, C3HC4 (zinc finger)"/>
    <property type="match status" value="1"/>
</dbReference>
<evidence type="ECO:0000256" key="8">
    <source>
        <dbReference type="PROSITE-ProRule" id="PRU00175"/>
    </source>
</evidence>
<dbReference type="InterPro" id="IPR001870">
    <property type="entry name" value="B30.2/SPRY"/>
</dbReference>
<organism evidence="13 14">
    <name type="scientific">Klebsormidium nitens</name>
    <name type="common">Green alga</name>
    <name type="synonym">Ulothrix nitens</name>
    <dbReference type="NCBI Taxonomy" id="105231"/>
    <lineage>
        <taxon>Eukaryota</taxon>
        <taxon>Viridiplantae</taxon>
        <taxon>Streptophyta</taxon>
        <taxon>Klebsormidiophyceae</taxon>
        <taxon>Klebsormidiales</taxon>
        <taxon>Klebsormidiaceae</taxon>
        <taxon>Klebsormidium</taxon>
    </lineage>
</organism>
<dbReference type="Gene3D" id="2.60.120.920">
    <property type="match status" value="1"/>
</dbReference>
<dbReference type="InterPro" id="IPR013320">
    <property type="entry name" value="ConA-like_dom_sf"/>
</dbReference>
<feature type="region of interest" description="Disordered" evidence="10">
    <location>
        <begin position="665"/>
        <end position="694"/>
    </location>
</feature>
<dbReference type="SMART" id="SM00449">
    <property type="entry name" value="SPRY"/>
    <property type="match status" value="1"/>
</dbReference>
<dbReference type="STRING" id="105231.A0A1Y1IQ93"/>
<evidence type="ECO:0000256" key="1">
    <source>
        <dbReference type="ARBA" id="ARBA00000900"/>
    </source>
</evidence>
<dbReference type="GO" id="GO:0005737">
    <property type="term" value="C:cytoplasm"/>
    <property type="evidence" value="ECO:0000318"/>
    <property type="project" value="GO_Central"/>
</dbReference>
<dbReference type="InterPro" id="IPR045129">
    <property type="entry name" value="RNF123/RKP/RSPRY1"/>
</dbReference>
<dbReference type="InterPro" id="IPR043136">
    <property type="entry name" value="B30.2/SPRY_sf"/>
</dbReference>